<evidence type="ECO:0000313" key="1">
    <source>
        <dbReference type="EMBL" id="MPN07974.1"/>
    </source>
</evidence>
<organism evidence="1">
    <name type="scientific">bioreactor metagenome</name>
    <dbReference type="NCBI Taxonomy" id="1076179"/>
    <lineage>
        <taxon>unclassified sequences</taxon>
        <taxon>metagenomes</taxon>
        <taxon>ecological metagenomes</taxon>
    </lineage>
</organism>
<sequence>MARRHLQLERRLNFGRHRVDARLAQQHRLVVIVDCREADRGRCLVFVSIVGYIGAKIIRGRYYPCAMCFKRPCSVVIDGLYDSIVNLMIVGVTCDCDLFDIIVVRTLEVADGHSVGSCEIHINLVCTVVTFLQKIPAEHIIGALVAEQGSRAVKVCPLPDAHIRAVVLPIVYPARVNIDKLVLAVAVEVCRLRPYLCD</sequence>
<proteinExistence type="predicted"/>
<dbReference type="EMBL" id="VSSQ01053983">
    <property type="protein sequence ID" value="MPN07974.1"/>
    <property type="molecule type" value="Genomic_DNA"/>
</dbReference>
<dbReference type="AlphaFoldDB" id="A0A645F5U1"/>
<reference evidence="1" key="1">
    <citation type="submission" date="2019-08" db="EMBL/GenBank/DDBJ databases">
        <authorList>
            <person name="Kucharzyk K."/>
            <person name="Murdoch R.W."/>
            <person name="Higgins S."/>
            <person name="Loffler F."/>
        </authorList>
    </citation>
    <scope>NUCLEOTIDE SEQUENCE</scope>
</reference>
<accession>A0A645F5U1</accession>
<gene>
    <name evidence="1" type="ORF">SDC9_155250</name>
</gene>
<protein>
    <submittedName>
        <fullName evidence="1">Uncharacterized protein</fullName>
    </submittedName>
</protein>
<comment type="caution">
    <text evidence="1">The sequence shown here is derived from an EMBL/GenBank/DDBJ whole genome shotgun (WGS) entry which is preliminary data.</text>
</comment>
<name>A0A645F5U1_9ZZZZ</name>